<dbReference type="Gene3D" id="3.40.50.300">
    <property type="entry name" value="P-loop containing nucleotide triphosphate hydrolases"/>
    <property type="match status" value="1"/>
</dbReference>
<dbReference type="GO" id="GO:0005524">
    <property type="term" value="F:ATP binding"/>
    <property type="evidence" value="ECO:0007669"/>
    <property type="project" value="UniProtKB-KW"/>
</dbReference>
<reference evidence="10" key="2">
    <citation type="journal article" date="2014" name="Nat. Commun.">
        <title>The cavefish genome reveals candidate genes for eye loss.</title>
        <authorList>
            <person name="McGaugh S.E."/>
            <person name="Gross J.B."/>
            <person name="Aken B."/>
            <person name="Blin M."/>
            <person name="Borowsky R."/>
            <person name="Chalopin D."/>
            <person name="Hinaux H."/>
            <person name="Jeffery W.R."/>
            <person name="Keene A."/>
            <person name="Ma L."/>
            <person name="Minx P."/>
            <person name="Murphy D."/>
            <person name="O'Quin K.E."/>
            <person name="Retaux S."/>
            <person name="Rohner N."/>
            <person name="Searle S.M."/>
            <person name="Stahl B.A."/>
            <person name="Tabin C."/>
            <person name="Volff J.N."/>
            <person name="Yoshizawa M."/>
            <person name="Warren W.C."/>
        </authorList>
    </citation>
    <scope>NUCLEOTIDE SEQUENCE [LARGE SCALE GENOMIC DNA]</scope>
    <source>
        <strain evidence="10">female</strain>
    </source>
</reference>
<dbReference type="GO" id="GO:0005737">
    <property type="term" value="C:cytoplasm"/>
    <property type="evidence" value="ECO:0007669"/>
    <property type="project" value="UniProtKB-SubCell"/>
</dbReference>
<evidence type="ECO:0000256" key="1">
    <source>
        <dbReference type="ARBA" id="ARBA00004496"/>
    </source>
</evidence>
<keyword evidence="4" id="KW-0677">Repeat</keyword>
<dbReference type="Bgee" id="ENSAMXG00000043406">
    <property type="expression patterns" value="Expressed in pharyngeal gill and 8 other cell types or tissues"/>
</dbReference>
<keyword evidence="10" id="KW-1185">Reference proteome</keyword>
<evidence type="ECO:0000256" key="2">
    <source>
        <dbReference type="ARBA" id="ARBA00022490"/>
    </source>
</evidence>
<dbReference type="Pfam" id="PF17776">
    <property type="entry name" value="NLRC4_HD2"/>
    <property type="match status" value="1"/>
</dbReference>
<feature type="compositionally biased region" description="Acidic residues" evidence="7">
    <location>
        <begin position="1"/>
        <end position="12"/>
    </location>
</feature>
<comment type="subcellular location">
    <subcellularLocation>
        <location evidence="1">Cytoplasm</location>
    </subcellularLocation>
</comment>
<dbReference type="PROSITE" id="PS50837">
    <property type="entry name" value="NACHT"/>
    <property type="match status" value="1"/>
</dbReference>
<feature type="region of interest" description="Disordered" evidence="7">
    <location>
        <begin position="1"/>
        <end position="30"/>
    </location>
</feature>
<evidence type="ECO:0000259" key="8">
    <source>
        <dbReference type="PROSITE" id="PS50837"/>
    </source>
</evidence>
<evidence type="ECO:0000256" key="4">
    <source>
        <dbReference type="ARBA" id="ARBA00022737"/>
    </source>
</evidence>
<dbReference type="SUPFAM" id="SSF52540">
    <property type="entry name" value="P-loop containing nucleoside triphosphate hydrolases"/>
    <property type="match status" value="1"/>
</dbReference>
<reference evidence="9" key="4">
    <citation type="submission" date="2025-09" db="UniProtKB">
        <authorList>
            <consortium name="Ensembl"/>
        </authorList>
    </citation>
    <scope>IDENTIFICATION</scope>
</reference>
<reference evidence="9" key="3">
    <citation type="submission" date="2025-08" db="UniProtKB">
        <authorList>
            <consortium name="Ensembl"/>
        </authorList>
    </citation>
    <scope>IDENTIFICATION</scope>
</reference>
<dbReference type="GeneTree" id="ENSGT01150000286911"/>
<proteinExistence type="predicted"/>
<evidence type="ECO:0000256" key="5">
    <source>
        <dbReference type="ARBA" id="ARBA00022741"/>
    </source>
</evidence>
<keyword evidence="5" id="KW-0547">Nucleotide-binding</keyword>
<keyword evidence="2" id="KW-0963">Cytoplasm</keyword>
<evidence type="ECO:0000313" key="10">
    <source>
        <dbReference type="Proteomes" id="UP000018467"/>
    </source>
</evidence>
<evidence type="ECO:0000256" key="3">
    <source>
        <dbReference type="ARBA" id="ARBA00022614"/>
    </source>
</evidence>
<dbReference type="InterPro" id="IPR051261">
    <property type="entry name" value="NLR"/>
</dbReference>
<dbReference type="SMART" id="SM01288">
    <property type="entry name" value="FISNA"/>
    <property type="match status" value="1"/>
</dbReference>
<dbReference type="Pfam" id="PF17779">
    <property type="entry name" value="WHD_NOD2"/>
    <property type="match status" value="1"/>
</dbReference>
<dbReference type="InterPro" id="IPR007111">
    <property type="entry name" value="NACHT_NTPase"/>
</dbReference>
<dbReference type="Ensembl" id="ENSAMXT00000040992.1">
    <property type="protein sequence ID" value="ENSAMXP00000049011.1"/>
    <property type="gene ID" value="ENSAMXG00000043406.1"/>
</dbReference>
<accession>A0A3B1K4U0</accession>
<sequence length="632" mass="72774">MEGDPQVLEDEPDQKGAAGGGQVMSESSAASTTTLTADKIQFKLKEELKKTFANLYEGTLQEGEYAPLKDIFTELYVIKGCTGGVNAQHEVRQMEGFYPKPGEISVHFSEIFKVQSGENKSGTKVLTLGIAGVGKTVSVHKFILDWAEERHNQDLDFILFLPFRELNLIKDNPLSLPDLLHYFHPELSRGDIMEILHRKYTVALILDGLDESKIQLNFNQKKVSNAQEKISLNKLLTGIIKGELLPSAVIWITSRPAAANQIPRKYFLIITEIRGFNDSQKEEYFRRRIQNQDEASRIISHIKTARSLHILCHIPVFCRISVSVLQEIMKKDKEMKNAPTTLTEMYIRFLIFHTRQKSEKYYVEQNMDGAVPSSKREEKLGVENVLKLAKLAFLQLQKEQLIFYEEDLKECDIEVEEAVVYCGVCTQIFKKDEKFYSFVHLSFQEFLAAVFVFLTFSDEGNLLLRNWWEKMKWMYKHTLDDLLKTAVEKAMKSKNGHLDLFLRFLFGLTLESNQRLLKSLQPEMEIKKEDLKGTVDYIKRKIKLKKSSEKTINLFHCLSELKDTSLTGEIQNFLNSGTLSIQELSSTQWSALVFVLMMSEETQEKFELKKYRASEEGLRRLLPVVKNTQRAL</sequence>
<dbReference type="PANTHER" id="PTHR24106">
    <property type="entry name" value="NACHT, LRR AND CARD DOMAINS-CONTAINING"/>
    <property type="match status" value="1"/>
</dbReference>
<dbReference type="InterPro" id="IPR041075">
    <property type="entry name" value="NOD1/2_WH"/>
</dbReference>
<keyword evidence="6" id="KW-0067">ATP-binding</keyword>
<keyword evidence="3" id="KW-0433">Leucine-rich repeat</keyword>
<protein>
    <recommendedName>
        <fullName evidence="8">NACHT domain-containing protein</fullName>
    </recommendedName>
</protein>
<dbReference type="Proteomes" id="UP000018467">
    <property type="component" value="Unassembled WGS sequence"/>
</dbReference>
<evidence type="ECO:0000256" key="7">
    <source>
        <dbReference type="SAM" id="MobiDB-lite"/>
    </source>
</evidence>
<name>A0A3B1K4U0_ASTMX</name>
<reference evidence="10" key="1">
    <citation type="submission" date="2013-03" db="EMBL/GenBank/DDBJ databases">
        <authorList>
            <person name="Jeffery W."/>
            <person name="Warren W."/>
            <person name="Wilson R.K."/>
        </authorList>
    </citation>
    <scope>NUCLEOTIDE SEQUENCE</scope>
    <source>
        <strain evidence="10">female</strain>
    </source>
</reference>
<dbReference type="AlphaFoldDB" id="A0A3B1K4U0"/>
<dbReference type="Pfam" id="PF05729">
    <property type="entry name" value="NACHT"/>
    <property type="match status" value="1"/>
</dbReference>
<organism evidence="9 10">
    <name type="scientific">Astyanax mexicanus</name>
    <name type="common">Blind cave fish</name>
    <name type="synonym">Astyanax fasciatus mexicanus</name>
    <dbReference type="NCBI Taxonomy" id="7994"/>
    <lineage>
        <taxon>Eukaryota</taxon>
        <taxon>Metazoa</taxon>
        <taxon>Chordata</taxon>
        <taxon>Craniata</taxon>
        <taxon>Vertebrata</taxon>
        <taxon>Euteleostomi</taxon>
        <taxon>Actinopterygii</taxon>
        <taxon>Neopterygii</taxon>
        <taxon>Teleostei</taxon>
        <taxon>Ostariophysi</taxon>
        <taxon>Characiformes</taxon>
        <taxon>Characoidei</taxon>
        <taxon>Acestrorhamphidae</taxon>
        <taxon>Acestrorhamphinae</taxon>
        <taxon>Astyanax</taxon>
    </lineage>
</organism>
<dbReference type="FunFam" id="3.40.50.300:FF:000210">
    <property type="entry name" value="Si:dkey-16p6.1"/>
    <property type="match status" value="1"/>
</dbReference>
<dbReference type="InterPro" id="IPR029495">
    <property type="entry name" value="NACHT-assoc"/>
</dbReference>
<feature type="domain" description="NACHT" evidence="8">
    <location>
        <begin position="123"/>
        <end position="258"/>
    </location>
</feature>
<dbReference type="Pfam" id="PF14484">
    <property type="entry name" value="FISNA"/>
    <property type="match status" value="1"/>
</dbReference>
<dbReference type="InterPro" id="IPR041267">
    <property type="entry name" value="NLRP_HD2"/>
</dbReference>
<evidence type="ECO:0000256" key="6">
    <source>
        <dbReference type="ARBA" id="ARBA00022840"/>
    </source>
</evidence>
<dbReference type="InterPro" id="IPR027417">
    <property type="entry name" value="P-loop_NTPase"/>
</dbReference>
<evidence type="ECO:0000313" key="9">
    <source>
        <dbReference type="Ensembl" id="ENSAMXP00000049011.1"/>
    </source>
</evidence>